<evidence type="ECO:0000256" key="1">
    <source>
        <dbReference type="ARBA" id="ARBA00023172"/>
    </source>
</evidence>
<reference evidence="3 4" key="1">
    <citation type="submission" date="2020-01" db="EMBL/GenBank/DDBJ databases">
        <title>Glutamicibacter soli M275.</title>
        <authorList>
            <person name="Meng X."/>
        </authorList>
    </citation>
    <scope>NUCLEOTIDE SEQUENCE [LARGE SCALE GENOMIC DNA]</scope>
    <source>
        <strain evidence="3 4">M275</strain>
    </source>
</reference>
<evidence type="ECO:0000313" key="3">
    <source>
        <dbReference type="EMBL" id="NAZ14818.1"/>
    </source>
</evidence>
<dbReference type="PROSITE" id="PS51898">
    <property type="entry name" value="TYR_RECOMBINASE"/>
    <property type="match status" value="1"/>
</dbReference>
<organism evidence="3 4">
    <name type="scientific">Glutamicibacter soli</name>
    <dbReference type="NCBI Taxonomy" id="453836"/>
    <lineage>
        <taxon>Bacteria</taxon>
        <taxon>Bacillati</taxon>
        <taxon>Actinomycetota</taxon>
        <taxon>Actinomycetes</taxon>
        <taxon>Micrococcales</taxon>
        <taxon>Micrococcaceae</taxon>
        <taxon>Glutamicibacter</taxon>
    </lineage>
</organism>
<dbReference type="RefSeq" id="WP_161447111.1">
    <property type="nucleotide sequence ID" value="NZ_WYDN01000001.1"/>
</dbReference>
<name>A0A6L9G0G8_9MICC</name>
<comment type="caution">
    <text evidence="3">The sequence shown here is derived from an EMBL/GenBank/DDBJ whole genome shotgun (WGS) entry which is preliminary data.</text>
</comment>
<dbReference type="GO" id="GO:0003677">
    <property type="term" value="F:DNA binding"/>
    <property type="evidence" value="ECO:0007669"/>
    <property type="project" value="InterPro"/>
</dbReference>
<protein>
    <submittedName>
        <fullName evidence="3">Tyrosine-type recombinase/integrase</fullName>
    </submittedName>
</protein>
<accession>A0A6L9G0G8</accession>
<keyword evidence="1" id="KW-0233">DNA recombination</keyword>
<feature type="domain" description="Tyr recombinase" evidence="2">
    <location>
        <begin position="1"/>
        <end position="119"/>
    </location>
</feature>
<dbReference type="EMBL" id="WYDN01000001">
    <property type="protein sequence ID" value="NAZ14818.1"/>
    <property type="molecule type" value="Genomic_DNA"/>
</dbReference>
<gene>
    <name evidence="3" type="ORF">GT020_01870</name>
</gene>
<dbReference type="InterPro" id="IPR011010">
    <property type="entry name" value="DNA_brk_join_enz"/>
</dbReference>
<dbReference type="Pfam" id="PF00589">
    <property type="entry name" value="Phage_integrase"/>
    <property type="match status" value="1"/>
</dbReference>
<dbReference type="GO" id="GO:0006310">
    <property type="term" value="P:DNA recombination"/>
    <property type="evidence" value="ECO:0007669"/>
    <property type="project" value="UniProtKB-KW"/>
</dbReference>
<dbReference type="Gene3D" id="1.10.443.10">
    <property type="entry name" value="Intergrase catalytic core"/>
    <property type="match status" value="1"/>
</dbReference>
<evidence type="ECO:0000259" key="2">
    <source>
        <dbReference type="PROSITE" id="PS51898"/>
    </source>
</evidence>
<dbReference type="SUPFAM" id="SSF56349">
    <property type="entry name" value="DNA breaking-rejoining enzymes"/>
    <property type="match status" value="1"/>
</dbReference>
<sequence length="150" mass="17339">MPAQLARALKDHREVQRLQRSKDWSPWVDQKKAAHELVFARKDGAPINYRADWQAWKDYLKLAGVPEGRVHDGRHTAATTLLLLGIDPRVVMEILGWSQVSMLTRYQHVLDEMHEDVADKLTSHWTPEPEPEHNVISLTDRRARHPWGAS</sequence>
<dbReference type="InterPro" id="IPR002104">
    <property type="entry name" value="Integrase_catalytic"/>
</dbReference>
<dbReference type="AlphaFoldDB" id="A0A6L9G0G8"/>
<proteinExistence type="predicted"/>
<evidence type="ECO:0000313" key="4">
    <source>
        <dbReference type="Proteomes" id="UP000477543"/>
    </source>
</evidence>
<dbReference type="GO" id="GO:0015074">
    <property type="term" value="P:DNA integration"/>
    <property type="evidence" value="ECO:0007669"/>
    <property type="project" value="InterPro"/>
</dbReference>
<dbReference type="InterPro" id="IPR013762">
    <property type="entry name" value="Integrase-like_cat_sf"/>
</dbReference>
<dbReference type="Proteomes" id="UP000477543">
    <property type="component" value="Unassembled WGS sequence"/>
</dbReference>